<dbReference type="AlphaFoldDB" id="A0A2I0T6L5"/>
<keyword evidence="6" id="KW-1185">Reference proteome</keyword>
<dbReference type="PANTHER" id="PTHR24251">
    <property type="entry name" value="OVOCHYMASE-RELATED"/>
    <property type="match status" value="1"/>
</dbReference>
<evidence type="ECO:0000259" key="4">
    <source>
        <dbReference type="PROSITE" id="PS01180"/>
    </source>
</evidence>
<gene>
    <name evidence="5" type="ORF">llap_20266</name>
</gene>
<dbReference type="SUPFAM" id="SSF49854">
    <property type="entry name" value="Spermadhesin, CUB domain"/>
    <property type="match status" value="2"/>
</dbReference>
<comment type="caution">
    <text evidence="3">Lacks conserved residue(s) required for the propagation of feature annotation.</text>
</comment>
<dbReference type="FunFam" id="2.60.120.290:FF:000018">
    <property type="entry name" value="cubilin"/>
    <property type="match status" value="1"/>
</dbReference>
<evidence type="ECO:0000256" key="1">
    <source>
        <dbReference type="ARBA" id="ARBA00022737"/>
    </source>
</evidence>
<dbReference type="InterPro" id="IPR035914">
    <property type="entry name" value="Sperma_CUB_dom_sf"/>
</dbReference>
<dbReference type="SMART" id="SM00042">
    <property type="entry name" value="CUB"/>
    <property type="match status" value="2"/>
</dbReference>
<organism evidence="5 6">
    <name type="scientific">Limosa lapponica baueri</name>
    <dbReference type="NCBI Taxonomy" id="1758121"/>
    <lineage>
        <taxon>Eukaryota</taxon>
        <taxon>Metazoa</taxon>
        <taxon>Chordata</taxon>
        <taxon>Craniata</taxon>
        <taxon>Vertebrata</taxon>
        <taxon>Euteleostomi</taxon>
        <taxon>Archelosauria</taxon>
        <taxon>Archosauria</taxon>
        <taxon>Dinosauria</taxon>
        <taxon>Saurischia</taxon>
        <taxon>Theropoda</taxon>
        <taxon>Coelurosauria</taxon>
        <taxon>Aves</taxon>
        <taxon>Neognathae</taxon>
        <taxon>Neoaves</taxon>
        <taxon>Charadriiformes</taxon>
        <taxon>Scolopacidae</taxon>
        <taxon>Limosa</taxon>
    </lineage>
</organism>
<evidence type="ECO:0000256" key="2">
    <source>
        <dbReference type="ARBA" id="ARBA00023157"/>
    </source>
</evidence>
<proteinExistence type="predicted"/>
<dbReference type="EMBL" id="KZ517136">
    <property type="protein sequence ID" value="PKU29430.1"/>
    <property type="molecule type" value="Genomic_DNA"/>
</dbReference>
<dbReference type="CDD" id="cd00041">
    <property type="entry name" value="CUB"/>
    <property type="match status" value="2"/>
</dbReference>
<dbReference type="InterPro" id="IPR000859">
    <property type="entry name" value="CUB_dom"/>
</dbReference>
<dbReference type="PANTHER" id="PTHR24251:SF37">
    <property type="entry name" value="CUB DOMAIN-CONTAINING PROTEIN"/>
    <property type="match status" value="1"/>
</dbReference>
<accession>A0A2I0T6L5</accession>
<reference evidence="6" key="2">
    <citation type="submission" date="2017-12" db="EMBL/GenBank/DDBJ databases">
        <title>Genome sequence of the Bar-tailed Godwit (Limosa lapponica baueri).</title>
        <authorList>
            <person name="Lima N.C.B."/>
            <person name="Parody-Merino A.M."/>
            <person name="Battley P.F."/>
            <person name="Fidler A.E."/>
            <person name="Prosdocimi F."/>
        </authorList>
    </citation>
    <scope>NUCLEOTIDE SEQUENCE [LARGE SCALE GENOMIC DNA]</scope>
</reference>
<dbReference type="Pfam" id="PF00431">
    <property type="entry name" value="CUB"/>
    <property type="match status" value="2"/>
</dbReference>
<reference evidence="6" key="1">
    <citation type="submission" date="2017-11" db="EMBL/GenBank/DDBJ databases">
        <authorList>
            <person name="Lima N.C."/>
            <person name="Parody-Merino A.M."/>
            <person name="Battley P.F."/>
            <person name="Fidler A.E."/>
            <person name="Prosdocimi F."/>
        </authorList>
    </citation>
    <scope>NUCLEOTIDE SEQUENCE [LARGE SCALE GENOMIC DNA]</scope>
</reference>
<protein>
    <recommendedName>
        <fullName evidence="4">CUB domain-containing protein</fullName>
    </recommendedName>
</protein>
<sequence>MSVQGLPHTGTDLCRSAGGALPSFRISREAEYNSRTPLASPVSFWALLFEAVTQTSYELLVITATIFKVNNPVPPAVQALLLAGPQNGCGGYLTNSAYSFGSPVSNVTRRYEKNLDCVWIITAPVNKLINLTFTSFLLEAQSAQACRYDYVKLYDGDNENANLVGTFCGSTVPAPFLSTRNSLTVKFITDNSVEREGFNATYTTVDRLCGGIYNATSTSLTATSPNFPNEYPPFTLCTWVIDAPPQQQVRVVVEAFHLHSGQDCSQNYLQLQDSPTIRNGSDAQSPLLGRFCGNTLPNPIFPQNHVVYLRFKSDFSGAHDGYEITWTSSSSGKAVITK</sequence>
<feature type="domain" description="CUB" evidence="4">
    <location>
        <begin position="209"/>
        <end position="329"/>
    </location>
</feature>
<keyword evidence="2" id="KW-1015">Disulfide bond</keyword>
<keyword evidence="1" id="KW-0677">Repeat</keyword>
<dbReference type="PROSITE" id="PS01180">
    <property type="entry name" value="CUB"/>
    <property type="match status" value="2"/>
</dbReference>
<evidence type="ECO:0000256" key="3">
    <source>
        <dbReference type="PROSITE-ProRule" id="PRU00059"/>
    </source>
</evidence>
<dbReference type="FunFam" id="2.60.120.290:FF:000013">
    <property type="entry name" value="Membrane frizzled-related protein"/>
    <property type="match status" value="1"/>
</dbReference>
<evidence type="ECO:0000313" key="5">
    <source>
        <dbReference type="EMBL" id="PKU29430.1"/>
    </source>
</evidence>
<feature type="domain" description="CUB" evidence="4">
    <location>
        <begin position="89"/>
        <end position="205"/>
    </location>
</feature>
<dbReference type="Proteomes" id="UP000233556">
    <property type="component" value="Unassembled WGS sequence"/>
</dbReference>
<dbReference type="OrthoDB" id="6022136at2759"/>
<dbReference type="Gene3D" id="2.60.120.290">
    <property type="entry name" value="Spermadhesin, CUB domain"/>
    <property type="match status" value="2"/>
</dbReference>
<name>A0A2I0T6L5_LIMLA</name>
<evidence type="ECO:0000313" key="6">
    <source>
        <dbReference type="Proteomes" id="UP000233556"/>
    </source>
</evidence>